<dbReference type="Gene3D" id="2.30.110.10">
    <property type="entry name" value="Electron Transport, Fmn-binding Protein, Chain A"/>
    <property type="match status" value="1"/>
</dbReference>
<name>A0A6N8JNE5_9ACTN</name>
<dbReference type="PANTHER" id="PTHR34071:SF2">
    <property type="entry name" value="FLAVIN-NUCLEOTIDE-BINDING PROTEIN"/>
    <property type="match status" value="1"/>
</dbReference>
<accession>A0A6N8JNE5</accession>
<dbReference type="AlphaFoldDB" id="A0A6N8JNE5"/>
<evidence type="ECO:0000313" key="2">
    <source>
        <dbReference type="Proteomes" id="UP000463388"/>
    </source>
</evidence>
<dbReference type="SUPFAM" id="SSF50475">
    <property type="entry name" value="FMN-binding split barrel"/>
    <property type="match status" value="1"/>
</dbReference>
<dbReference type="PANTHER" id="PTHR34071">
    <property type="entry name" value="5-NITROIMIDAZOLE ANTIBIOTICS RESISTANCE PROTEIN, NIMA-FAMILY-RELATED PROTEIN-RELATED"/>
    <property type="match status" value="1"/>
</dbReference>
<dbReference type="OrthoDB" id="9794935at2"/>
<proteinExistence type="predicted"/>
<evidence type="ECO:0000313" key="1">
    <source>
        <dbReference type="EMBL" id="MVX61385.1"/>
    </source>
</evidence>
<keyword evidence="2" id="KW-1185">Reference proteome</keyword>
<comment type="caution">
    <text evidence="1">The sequence shown here is derived from an EMBL/GenBank/DDBJ whole genome shotgun (WGS) entry which is preliminary data.</text>
</comment>
<dbReference type="RefSeq" id="WP_028026570.1">
    <property type="nucleotide sequence ID" value="NZ_JANJZH010000002.1"/>
</dbReference>
<sequence>MFPDMRRKKQMLSDQDSVDILTSGIYGVLGTAGTDAWPYAVPISYAFDPTPDAEAGAPAGRIYLHSAVTGHKLEAIEENPHVSFAVVGHNEVAPEQLTNIFRSVIAFGCARRARDVDEKCTGLVALGAKYCPGLDDFVTEEIVKSLDRTEVIVIDLEHITGKEAIELVRERQRP</sequence>
<dbReference type="EMBL" id="WSRR01000019">
    <property type="protein sequence ID" value="MVX61385.1"/>
    <property type="molecule type" value="Genomic_DNA"/>
</dbReference>
<dbReference type="Proteomes" id="UP000463388">
    <property type="component" value="Unassembled WGS sequence"/>
</dbReference>
<dbReference type="InterPro" id="IPR012349">
    <property type="entry name" value="Split_barrel_FMN-bd"/>
</dbReference>
<gene>
    <name evidence="1" type="ORF">GKZ27_07950</name>
</gene>
<dbReference type="Pfam" id="PF12900">
    <property type="entry name" value="Pyridox_ox_2"/>
    <property type="match status" value="1"/>
</dbReference>
<protein>
    <submittedName>
        <fullName evidence="1">5-nitroimidazole antibiotic resistance protein</fullName>
    </submittedName>
</protein>
<dbReference type="InterPro" id="IPR024747">
    <property type="entry name" value="Pyridox_Oxase-rel"/>
</dbReference>
<reference evidence="1 2" key="1">
    <citation type="submission" date="2019-12" db="EMBL/GenBank/DDBJ databases">
        <title>Microbes associate with the intestines of laboratory mice.</title>
        <authorList>
            <person name="Navarre W."/>
            <person name="Wong E."/>
        </authorList>
    </citation>
    <scope>NUCLEOTIDE SEQUENCE [LARGE SCALE GENOMIC DNA]</scope>
    <source>
        <strain evidence="1 2">NM66_B29</strain>
    </source>
</reference>
<organism evidence="1 2">
    <name type="scientific">Adlercreutzia mucosicola</name>
    <dbReference type="NCBI Taxonomy" id="580026"/>
    <lineage>
        <taxon>Bacteria</taxon>
        <taxon>Bacillati</taxon>
        <taxon>Actinomycetota</taxon>
        <taxon>Coriobacteriia</taxon>
        <taxon>Eggerthellales</taxon>
        <taxon>Eggerthellaceae</taxon>
        <taxon>Adlercreutzia</taxon>
    </lineage>
</organism>